<dbReference type="Proteomes" id="UP000785679">
    <property type="component" value="Unassembled WGS sequence"/>
</dbReference>
<evidence type="ECO:0000313" key="1">
    <source>
        <dbReference type="EMBL" id="TNV73537.1"/>
    </source>
</evidence>
<dbReference type="EMBL" id="RRYP01018651">
    <property type="protein sequence ID" value="TNV73537.1"/>
    <property type="molecule type" value="Genomic_DNA"/>
</dbReference>
<reference evidence="1" key="1">
    <citation type="submission" date="2019-06" db="EMBL/GenBank/DDBJ databases">
        <authorList>
            <person name="Zheng W."/>
        </authorList>
    </citation>
    <scope>NUCLEOTIDE SEQUENCE</scope>
    <source>
        <strain evidence="1">QDHG01</strain>
    </source>
</reference>
<name>A0A8J8NE42_HALGN</name>
<evidence type="ECO:0000313" key="2">
    <source>
        <dbReference type="Proteomes" id="UP000785679"/>
    </source>
</evidence>
<keyword evidence="2" id="KW-1185">Reference proteome</keyword>
<gene>
    <name evidence="1" type="ORF">FGO68_gene1677</name>
</gene>
<proteinExistence type="predicted"/>
<organism evidence="1 2">
    <name type="scientific">Halteria grandinella</name>
    <dbReference type="NCBI Taxonomy" id="5974"/>
    <lineage>
        <taxon>Eukaryota</taxon>
        <taxon>Sar</taxon>
        <taxon>Alveolata</taxon>
        <taxon>Ciliophora</taxon>
        <taxon>Intramacronucleata</taxon>
        <taxon>Spirotrichea</taxon>
        <taxon>Stichotrichia</taxon>
        <taxon>Sporadotrichida</taxon>
        <taxon>Halteriidae</taxon>
        <taxon>Halteria</taxon>
    </lineage>
</organism>
<comment type="caution">
    <text evidence="1">The sequence shown here is derived from an EMBL/GenBank/DDBJ whole genome shotgun (WGS) entry which is preliminary data.</text>
</comment>
<dbReference type="AlphaFoldDB" id="A0A8J8NE42"/>
<accession>A0A8J8NE42</accession>
<sequence>MISWWTDGSRETTIPKMSLTRNDEVKAPVVSLYSDRRSLVISRDTTLPTMQLTLVIRLTFLAMPQQSGSKRFIR</sequence>
<protein>
    <submittedName>
        <fullName evidence="1">Uncharacterized protein</fullName>
    </submittedName>
</protein>